<keyword evidence="11" id="KW-1185">Reference proteome</keyword>
<keyword evidence="2 7" id="KW-0808">Transferase</keyword>
<reference evidence="11" key="1">
    <citation type="journal article" date="2019" name="Int. J. Syst. Evol. Microbiol.">
        <title>The Global Catalogue of Microorganisms (GCM) 10K type strain sequencing project: providing services to taxonomists for standard genome sequencing and annotation.</title>
        <authorList>
            <consortium name="The Broad Institute Genomics Platform"/>
            <consortium name="The Broad Institute Genome Sequencing Center for Infectious Disease"/>
            <person name="Wu L."/>
            <person name="Ma J."/>
        </authorList>
    </citation>
    <scope>NUCLEOTIDE SEQUENCE [LARGE SCALE GENOMIC DNA]</scope>
    <source>
        <strain evidence="11">TISTR 1858</strain>
    </source>
</reference>
<organism evidence="10 11">
    <name type="scientific">Oceanobacillus kapialis</name>
    <dbReference type="NCBI Taxonomy" id="481353"/>
    <lineage>
        <taxon>Bacteria</taxon>
        <taxon>Bacillati</taxon>
        <taxon>Bacillota</taxon>
        <taxon>Bacilli</taxon>
        <taxon>Bacillales</taxon>
        <taxon>Bacillaceae</taxon>
        <taxon>Oceanobacillus</taxon>
    </lineage>
</organism>
<comment type="catalytic activity">
    <reaction evidence="1 7">
        <text>ATP + protein L-histidine = ADP + protein N-phospho-L-histidine.</text>
        <dbReference type="EC" id="2.7.13.3"/>
    </reaction>
</comment>
<dbReference type="InterPro" id="IPR011712">
    <property type="entry name" value="Sig_transdc_His_kin_sub3_dim/P"/>
</dbReference>
<dbReference type="InterPro" id="IPR036890">
    <property type="entry name" value="HATPase_C_sf"/>
</dbReference>
<evidence type="ECO:0000256" key="7">
    <source>
        <dbReference type="PIRNR" id="PIRNR003169"/>
    </source>
</evidence>
<dbReference type="CDD" id="cd16917">
    <property type="entry name" value="HATPase_UhpB-NarQ-NarX-like"/>
    <property type="match status" value="1"/>
</dbReference>
<evidence type="ECO:0000256" key="1">
    <source>
        <dbReference type="ARBA" id="ARBA00000085"/>
    </source>
</evidence>
<dbReference type="SUPFAM" id="SSF55874">
    <property type="entry name" value="ATPase domain of HSP90 chaperone/DNA topoisomerase II/histidine kinase"/>
    <property type="match status" value="1"/>
</dbReference>
<feature type="domain" description="Histidine kinase" evidence="9">
    <location>
        <begin position="182"/>
        <end position="378"/>
    </location>
</feature>
<evidence type="ECO:0000313" key="11">
    <source>
        <dbReference type="Proteomes" id="UP001597451"/>
    </source>
</evidence>
<dbReference type="GO" id="GO:0016301">
    <property type="term" value="F:kinase activity"/>
    <property type="evidence" value="ECO:0007669"/>
    <property type="project" value="UniProtKB-KW"/>
</dbReference>
<dbReference type="PANTHER" id="PTHR24421">
    <property type="entry name" value="NITRATE/NITRITE SENSOR PROTEIN NARX-RELATED"/>
    <property type="match status" value="1"/>
</dbReference>
<comment type="caution">
    <text evidence="10">The sequence shown here is derived from an EMBL/GenBank/DDBJ whole genome shotgun (WGS) entry which is preliminary data.</text>
</comment>
<keyword evidence="7" id="KW-0904">Protein phosphatase</keyword>
<dbReference type="Gene3D" id="3.30.565.10">
    <property type="entry name" value="Histidine kinase-like ATPase, C-terminal domain"/>
    <property type="match status" value="1"/>
</dbReference>
<dbReference type="InterPro" id="IPR008595">
    <property type="entry name" value="DegS"/>
</dbReference>
<keyword evidence="4 7" id="KW-0418">Kinase</keyword>
<sequence length="379" mass="44235">MAQKISETALDYIINEMIEVVENSKDEIFNISEEARKEHEHLVRELKDTKHKVAQHIEDGDQLEQKVRFSRQRLAEVSRYFDRYSENEIREVYENTHAMQTKLAMLRQEESALREKRDDLERRLISLSQTIDRAEGLAGKISVVLNYLHDDFRQVNEMIEEAKEKQEFGLKIIEAQEDERRKISREIHDGPAQMLANILLRSELVDRIFRQNNVDQALDEIKDIRKMIRSSLYEVRRIIYDLRPMALDDLGLIPTIRKYVATIADYNNLKIEFASIGEEKRLNTKYEVAFFRLVQEAVQNAVKHSEATAIQVKLEICKQNLTMLIKDNGKGFDTTMKRDKSFGLIGMRERVEMLEGNLEINSSIGKGTSILIKVPYMPS</sequence>
<gene>
    <name evidence="10" type="ORF">ACFSUN_10350</name>
</gene>
<evidence type="ECO:0000256" key="8">
    <source>
        <dbReference type="SAM" id="Coils"/>
    </source>
</evidence>
<dbReference type="Gene3D" id="1.20.5.1930">
    <property type="match status" value="1"/>
</dbReference>
<dbReference type="InterPro" id="IPR050482">
    <property type="entry name" value="Sensor_HK_TwoCompSys"/>
</dbReference>
<protein>
    <recommendedName>
        <fullName evidence="7">Signal transduction histidine-protein kinase/phosphatase DegS</fullName>
        <ecNumber evidence="7">2.7.13.3</ecNumber>
        <ecNumber evidence="7">3.1.3.-</ecNumber>
    </recommendedName>
</protein>
<dbReference type="Pfam" id="PF07730">
    <property type="entry name" value="HisKA_3"/>
    <property type="match status" value="1"/>
</dbReference>
<keyword evidence="3 7" id="KW-0547">Nucleotide-binding</keyword>
<keyword evidence="6 7" id="KW-0902">Two-component regulatory system</keyword>
<evidence type="ECO:0000256" key="5">
    <source>
        <dbReference type="ARBA" id="ARBA00022840"/>
    </source>
</evidence>
<evidence type="ECO:0000256" key="4">
    <source>
        <dbReference type="ARBA" id="ARBA00022777"/>
    </source>
</evidence>
<dbReference type="PROSITE" id="PS50109">
    <property type="entry name" value="HIS_KIN"/>
    <property type="match status" value="1"/>
</dbReference>
<name>A0ABW5Q1I0_9BACI</name>
<dbReference type="Pfam" id="PF02518">
    <property type="entry name" value="HATPase_c"/>
    <property type="match status" value="1"/>
</dbReference>
<dbReference type="InterPro" id="IPR003594">
    <property type="entry name" value="HATPase_dom"/>
</dbReference>
<keyword evidence="7" id="KW-0963">Cytoplasm</keyword>
<evidence type="ECO:0000256" key="6">
    <source>
        <dbReference type="ARBA" id="ARBA00023012"/>
    </source>
</evidence>
<accession>A0ABW5Q1I0</accession>
<dbReference type="SMART" id="SM00387">
    <property type="entry name" value="HATPase_c"/>
    <property type="match status" value="1"/>
</dbReference>
<feature type="coiled-coil region" evidence="8">
    <location>
        <begin position="32"/>
        <end position="66"/>
    </location>
</feature>
<feature type="coiled-coil region" evidence="8">
    <location>
        <begin position="103"/>
        <end position="137"/>
    </location>
</feature>
<dbReference type="EC" id="2.7.13.3" evidence="7"/>
<dbReference type="InterPro" id="IPR016381">
    <property type="entry name" value="Sig_transdc_His_kinase_DegS"/>
</dbReference>
<dbReference type="RefSeq" id="WP_379561942.1">
    <property type="nucleotide sequence ID" value="NZ_CP085256.1"/>
</dbReference>
<comment type="function">
    <text evidence="7">Member of the two-component regulatory system DegS/DegU, which plays an important role in the transition growth phase.</text>
</comment>
<dbReference type="PANTHER" id="PTHR24421:SF55">
    <property type="entry name" value="SENSOR HISTIDINE KINASE YDFH"/>
    <property type="match status" value="1"/>
</dbReference>
<evidence type="ECO:0000256" key="3">
    <source>
        <dbReference type="ARBA" id="ARBA00022741"/>
    </source>
</evidence>
<evidence type="ECO:0000313" key="10">
    <source>
        <dbReference type="EMBL" id="MFD2629177.1"/>
    </source>
</evidence>
<dbReference type="InterPro" id="IPR005467">
    <property type="entry name" value="His_kinase_dom"/>
</dbReference>
<dbReference type="EMBL" id="JBHUMX010000035">
    <property type="protein sequence ID" value="MFD2629177.1"/>
    <property type="molecule type" value="Genomic_DNA"/>
</dbReference>
<keyword evidence="7" id="KW-0378">Hydrolase</keyword>
<dbReference type="Pfam" id="PF05384">
    <property type="entry name" value="DegS"/>
    <property type="match status" value="1"/>
</dbReference>
<dbReference type="PIRSF" id="PIRSF003169">
    <property type="entry name" value="STHK_DegS"/>
    <property type="match status" value="1"/>
</dbReference>
<dbReference type="Proteomes" id="UP001597451">
    <property type="component" value="Unassembled WGS sequence"/>
</dbReference>
<dbReference type="EC" id="3.1.3.-" evidence="7"/>
<evidence type="ECO:0000259" key="9">
    <source>
        <dbReference type="PROSITE" id="PS50109"/>
    </source>
</evidence>
<proteinExistence type="predicted"/>
<keyword evidence="5 7" id="KW-0067">ATP-binding</keyword>
<evidence type="ECO:0000256" key="2">
    <source>
        <dbReference type="ARBA" id="ARBA00022679"/>
    </source>
</evidence>
<comment type="subcellular location">
    <subcellularLocation>
        <location evidence="7">Cytoplasm</location>
    </subcellularLocation>
</comment>
<keyword evidence="8" id="KW-0175">Coiled coil</keyword>